<dbReference type="GO" id="GO:0016054">
    <property type="term" value="P:organic acid catabolic process"/>
    <property type="evidence" value="ECO:0007669"/>
    <property type="project" value="UniProtKB-ARBA"/>
</dbReference>
<dbReference type="Proteomes" id="UP000198642">
    <property type="component" value="Unassembled WGS sequence"/>
</dbReference>
<dbReference type="STRING" id="237679.SAMN04488072_11942"/>
<keyword evidence="8" id="KW-1185">Reference proteome</keyword>
<dbReference type="PANTHER" id="PTHR43060:SF15">
    <property type="entry name" value="3-HYDROXYISOBUTYRATE DEHYDROGENASE-LIKE 1, MITOCHONDRIAL-RELATED"/>
    <property type="match status" value="1"/>
</dbReference>
<dbReference type="RefSeq" id="WP_090241158.1">
    <property type="nucleotide sequence ID" value="NZ_FOJW01000019.1"/>
</dbReference>
<evidence type="ECO:0000313" key="8">
    <source>
        <dbReference type="Proteomes" id="UP000198642"/>
    </source>
</evidence>
<keyword evidence="2" id="KW-0560">Oxidoreductase</keyword>
<dbReference type="Pfam" id="PF14833">
    <property type="entry name" value="NAD_binding_11"/>
    <property type="match status" value="1"/>
</dbReference>
<dbReference type="InterPro" id="IPR015815">
    <property type="entry name" value="HIBADH-related"/>
</dbReference>
<dbReference type="Gene3D" id="1.10.1040.10">
    <property type="entry name" value="N-(1-d-carboxylethyl)-l-norvaline Dehydrogenase, domain 2"/>
    <property type="match status" value="1"/>
</dbReference>
<dbReference type="AlphaFoldDB" id="A0A1I1AE85"/>
<keyword evidence="3" id="KW-0520">NAD</keyword>
<dbReference type="GO" id="GO:0016491">
    <property type="term" value="F:oxidoreductase activity"/>
    <property type="evidence" value="ECO:0007669"/>
    <property type="project" value="UniProtKB-KW"/>
</dbReference>
<dbReference type="GO" id="GO:0051287">
    <property type="term" value="F:NAD binding"/>
    <property type="evidence" value="ECO:0007669"/>
    <property type="project" value="InterPro"/>
</dbReference>
<reference evidence="7 8" key="1">
    <citation type="submission" date="2016-10" db="EMBL/GenBank/DDBJ databases">
        <authorList>
            <person name="de Groot N.N."/>
        </authorList>
    </citation>
    <scope>NUCLEOTIDE SEQUENCE [LARGE SCALE GENOMIC DNA]</scope>
    <source>
        <strain evidence="7 8">CGMCC 1.3702</strain>
    </source>
</reference>
<dbReference type="EMBL" id="FOJW01000019">
    <property type="protein sequence ID" value="SFB36319.1"/>
    <property type="molecule type" value="Genomic_DNA"/>
</dbReference>
<accession>A0A1I1AE85</accession>
<evidence type="ECO:0000313" key="7">
    <source>
        <dbReference type="EMBL" id="SFB36319.1"/>
    </source>
</evidence>
<dbReference type="Gene3D" id="3.40.50.720">
    <property type="entry name" value="NAD(P)-binding Rossmann-like Domain"/>
    <property type="match status" value="1"/>
</dbReference>
<dbReference type="SUPFAM" id="SSF48179">
    <property type="entry name" value="6-phosphogluconate dehydrogenase C-terminal domain-like"/>
    <property type="match status" value="1"/>
</dbReference>
<dbReference type="InterPro" id="IPR013328">
    <property type="entry name" value="6PGD_dom2"/>
</dbReference>
<gene>
    <name evidence="7" type="ORF">SAMN04488072_11942</name>
</gene>
<protein>
    <submittedName>
        <fullName evidence="7">3-hydroxyisobutyrate dehydrogenase</fullName>
    </submittedName>
</protein>
<proteinExistence type="inferred from homology"/>
<feature type="active site" evidence="4">
    <location>
        <position position="173"/>
    </location>
</feature>
<dbReference type="InterPro" id="IPR008927">
    <property type="entry name" value="6-PGluconate_DH-like_C_sf"/>
</dbReference>
<dbReference type="PANTHER" id="PTHR43060">
    <property type="entry name" value="3-HYDROXYISOBUTYRATE DEHYDROGENASE-LIKE 1, MITOCHONDRIAL-RELATED"/>
    <property type="match status" value="1"/>
</dbReference>
<dbReference type="InterPro" id="IPR036291">
    <property type="entry name" value="NAD(P)-bd_dom_sf"/>
</dbReference>
<feature type="domain" description="3-hydroxyisobutyrate dehydrogenase-like NAD-binding" evidence="6">
    <location>
        <begin position="167"/>
        <end position="287"/>
    </location>
</feature>
<name>A0A1I1AE85_9BACI</name>
<evidence type="ECO:0000259" key="6">
    <source>
        <dbReference type="Pfam" id="PF14833"/>
    </source>
</evidence>
<evidence type="ECO:0000256" key="1">
    <source>
        <dbReference type="ARBA" id="ARBA00009080"/>
    </source>
</evidence>
<sequence>MKVSFIGLGVMGMGMALNLAKGEQKNEFEFLACDANLEALEQFKEKGINTTTDITDTVDSDYIYLCLPNLDIVKEVVLGKSGLLTHLNPGQTIIDFSTISYLGATEIAETCKANGVEFLDCPISGQQAKSMEGTLSIMCGGNEEVFNKIKPMLDKMGTQVLYMGENGCGQLTKVINNCALNICVASFSELMPVGVKLGLDPEKLGDVLITATGSSFASKTLVPKVLEGDFEHGFSLDKAYKDMESINEVLVKHEIPLPTLSGTMQSYQLALQGGQRDYYKHAMIRFYEDLLGVQVRKEGFE</sequence>
<dbReference type="PROSITE" id="PS00895">
    <property type="entry name" value="3_HYDROXYISOBUT_DH"/>
    <property type="match status" value="1"/>
</dbReference>
<dbReference type="InterPro" id="IPR002204">
    <property type="entry name" value="3-OH-isobutyrate_DH-rel_CS"/>
</dbReference>
<evidence type="ECO:0000256" key="2">
    <source>
        <dbReference type="ARBA" id="ARBA00023002"/>
    </source>
</evidence>
<evidence type="ECO:0000256" key="4">
    <source>
        <dbReference type="PIRSR" id="PIRSR000103-1"/>
    </source>
</evidence>
<feature type="domain" description="6-phosphogluconate dehydrogenase NADP-binding" evidence="5">
    <location>
        <begin position="2"/>
        <end position="164"/>
    </location>
</feature>
<dbReference type="PIRSF" id="PIRSF000103">
    <property type="entry name" value="HIBADH"/>
    <property type="match status" value="1"/>
</dbReference>
<dbReference type="SUPFAM" id="SSF51735">
    <property type="entry name" value="NAD(P)-binding Rossmann-fold domains"/>
    <property type="match status" value="1"/>
</dbReference>
<dbReference type="Pfam" id="PF03446">
    <property type="entry name" value="NAD_binding_2"/>
    <property type="match status" value="1"/>
</dbReference>
<dbReference type="InterPro" id="IPR029154">
    <property type="entry name" value="HIBADH-like_NADP-bd"/>
</dbReference>
<dbReference type="GO" id="GO:0050661">
    <property type="term" value="F:NADP binding"/>
    <property type="evidence" value="ECO:0007669"/>
    <property type="project" value="InterPro"/>
</dbReference>
<evidence type="ECO:0000259" key="5">
    <source>
        <dbReference type="Pfam" id="PF03446"/>
    </source>
</evidence>
<comment type="similarity">
    <text evidence="1">Belongs to the HIBADH-related family.</text>
</comment>
<dbReference type="InterPro" id="IPR006115">
    <property type="entry name" value="6PGDH_NADP-bd"/>
</dbReference>
<evidence type="ECO:0000256" key="3">
    <source>
        <dbReference type="ARBA" id="ARBA00023027"/>
    </source>
</evidence>
<organism evidence="7 8">
    <name type="scientific">Lentibacillus halodurans</name>
    <dbReference type="NCBI Taxonomy" id="237679"/>
    <lineage>
        <taxon>Bacteria</taxon>
        <taxon>Bacillati</taxon>
        <taxon>Bacillota</taxon>
        <taxon>Bacilli</taxon>
        <taxon>Bacillales</taxon>
        <taxon>Bacillaceae</taxon>
        <taxon>Lentibacillus</taxon>
    </lineage>
</organism>
<dbReference type="OrthoDB" id="9786703at2"/>